<evidence type="ECO:0000313" key="1">
    <source>
        <dbReference type="EMBL" id="EQD28214.1"/>
    </source>
</evidence>
<sequence length="102" mass="11550">LSSRDSLTASSGWEVLTRSSEEFCRRALVQTDLARYFLHRRTRSSPGPAKPSPESLRGLLQAMEVPRDRALYVGDQLLDADCARAAGVRFYAVLRPRRSRRD</sequence>
<dbReference type="Gene3D" id="3.40.50.1000">
    <property type="entry name" value="HAD superfamily/HAD-like"/>
    <property type="match status" value="1"/>
</dbReference>
<dbReference type="InterPro" id="IPR023214">
    <property type="entry name" value="HAD_sf"/>
</dbReference>
<dbReference type="AlphaFoldDB" id="T0ZHI7"/>
<comment type="caution">
    <text evidence="1">The sequence shown here is derived from an EMBL/GenBank/DDBJ whole genome shotgun (WGS) entry which is preliminary data.</text>
</comment>
<reference evidence="1" key="1">
    <citation type="submission" date="2013-08" db="EMBL/GenBank/DDBJ databases">
        <authorList>
            <person name="Mendez C."/>
            <person name="Richter M."/>
            <person name="Ferrer M."/>
            <person name="Sanchez J."/>
        </authorList>
    </citation>
    <scope>NUCLEOTIDE SEQUENCE</scope>
</reference>
<dbReference type="EMBL" id="AUZZ01010933">
    <property type="protein sequence ID" value="EQD28214.1"/>
    <property type="molecule type" value="Genomic_DNA"/>
</dbReference>
<dbReference type="InterPro" id="IPR050155">
    <property type="entry name" value="HAD-like_hydrolase_sf"/>
</dbReference>
<dbReference type="InterPro" id="IPR006439">
    <property type="entry name" value="HAD-SF_hydro_IA"/>
</dbReference>
<name>T0ZHI7_9ZZZZ</name>
<dbReference type="GO" id="GO:0006281">
    <property type="term" value="P:DNA repair"/>
    <property type="evidence" value="ECO:0007669"/>
    <property type="project" value="TreeGrafter"/>
</dbReference>
<gene>
    <name evidence="1" type="ORF">B2A_15024</name>
</gene>
<reference evidence="1" key="2">
    <citation type="journal article" date="2014" name="ISME J.">
        <title>Microbial stratification in low pH oxic and suboxic macroscopic growths along an acid mine drainage.</title>
        <authorList>
            <person name="Mendez-Garcia C."/>
            <person name="Mesa V."/>
            <person name="Sprenger R.R."/>
            <person name="Richter M."/>
            <person name="Diez M.S."/>
            <person name="Solano J."/>
            <person name="Bargiela R."/>
            <person name="Golyshina O.V."/>
            <person name="Manteca A."/>
            <person name="Ramos J.L."/>
            <person name="Gallego J.R."/>
            <person name="Llorente I."/>
            <person name="Martins Dos Santos V.A."/>
            <person name="Jensen O.N."/>
            <person name="Pelaez A.I."/>
            <person name="Sanchez J."/>
            <person name="Ferrer M."/>
        </authorList>
    </citation>
    <scope>NUCLEOTIDE SEQUENCE</scope>
</reference>
<protein>
    <submittedName>
        <fullName evidence="1">Phosphoglycolate phosphatase</fullName>
    </submittedName>
</protein>
<dbReference type="GO" id="GO:0008967">
    <property type="term" value="F:phosphoglycolate phosphatase activity"/>
    <property type="evidence" value="ECO:0007669"/>
    <property type="project" value="TreeGrafter"/>
</dbReference>
<proteinExistence type="predicted"/>
<organism evidence="1">
    <name type="scientific">mine drainage metagenome</name>
    <dbReference type="NCBI Taxonomy" id="410659"/>
    <lineage>
        <taxon>unclassified sequences</taxon>
        <taxon>metagenomes</taxon>
        <taxon>ecological metagenomes</taxon>
    </lineage>
</organism>
<dbReference type="NCBIfam" id="TIGR01549">
    <property type="entry name" value="HAD-SF-IA-v1"/>
    <property type="match status" value="1"/>
</dbReference>
<feature type="non-terminal residue" evidence="1">
    <location>
        <position position="1"/>
    </location>
</feature>
<dbReference type="PANTHER" id="PTHR43434:SF1">
    <property type="entry name" value="PHOSPHOGLYCOLATE PHOSPHATASE"/>
    <property type="match status" value="1"/>
</dbReference>
<dbReference type="SUPFAM" id="SSF56784">
    <property type="entry name" value="HAD-like"/>
    <property type="match status" value="1"/>
</dbReference>
<dbReference type="InterPro" id="IPR036412">
    <property type="entry name" value="HAD-like_sf"/>
</dbReference>
<dbReference type="InterPro" id="IPR041492">
    <property type="entry name" value="HAD_2"/>
</dbReference>
<accession>T0ZHI7</accession>
<dbReference type="Pfam" id="PF13419">
    <property type="entry name" value="HAD_2"/>
    <property type="match status" value="1"/>
</dbReference>
<dbReference type="PANTHER" id="PTHR43434">
    <property type="entry name" value="PHOSPHOGLYCOLATE PHOSPHATASE"/>
    <property type="match status" value="1"/>
</dbReference>